<keyword evidence="1" id="KW-0805">Transcription regulation</keyword>
<gene>
    <name evidence="5" type="ORF">G4P54_17210</name>
</gene>
<dbReference type="Gene3D" id="1.10.10.10">
    <property type="entry name" value="Winged helix-like DNA-binding domain superfamily/Winged helix DNA-binding domain"/>
    <property type="match status" value="1"/>
</dbReference>
<feature type="domain" description="HTH gntR-type" evidence="4">
    <location>
        <begin position="13"/>
        <end position="80"/>
    </location>
</feature>
<dbReference type="InterPro" id="IPR036390">
    <property type="entry name" value="WH_DNA-bd_sf"/>
</dbReference>
<dbReference type="SUPFAM" id="SSF48008">
    <property type="entry name" value="GntR ligand-binding domain-like"/>
    <property type="match status" value="1"/>
</dbReference>
<keyword evidence="3" id="KW-0804">Transcription</keyword>
<dbReference type="InterPro" id="IPR008920">
    <property type="entry name" value="TF_FadR/GntR_C"/>
</dbReference>
<dbReference type="InterPro" id="IPR036388">
    <property type="entry name" value="WH-like_DNA-bd_sf"/>
</dbReference>
<name>A0A6H0WQ22_9BACI</name>
<dbReference type="Proteomes" id="UP000501914">
    <property type="component" value="Chromosome"/>
</dbReference>
<keyword evidence="6" id="KW-1185">Reference proteome</keyword>
<evidence type="ECO:0000256" key="2">
    <source>
        <dbReference type="ARBA" id="ARBA00023125"/>
    </source>
</evidence>
<keyword evidence="2" id="KW-0238">DNA-binding</keyword>
<accession>A0A6H0WQ22</accession>
<dbReference type="PANTHER" id="PTHR43537">
    <property type="entry name" value="TRANSCRIPTIONAL REGULATOR, GNTR FAMILY"/>
    <property type="match status" value="1"/>
</dbReference>
<dbReference type="InterPro" id="IPR000524">
    <property type="entry name" value="Tscrpt_reg_HTH_GntR"/>
</dbReference>
<dbReference type="Pfam" id="PF07729">
    <property type="entry name" value="FCD"/>
    <property type="match status" value="1"/>
</dbReference>
<dbReference type="RefSeq" id="WP_167873339.1">
    <property type="nucleotide sequence ID" value="NZ_CP048852.1"/>
</dbReference>
<dbReference type="SMART" id="SM00345">
    <property type="entry name" value="HTH_GNTR"/>
    <property type="match status" value="1"/>
</dbReference>
<evidence type="ECO:0000313" key="5">
    <source>
        <dbReference type="EMBL" id="QIW81396.1"/>
    </source>
</evidence>
<dbReference type="GO" id="GO:0003700">
    <property type="term" value="F:DNA-binding transcription factor activity"/>
    <property type="evidence" value="ECO:0007669"/>
    <property type="project" value="InterPro"/>
</dbReference>
<organism evidence="5 6">
    <name type="scientific">Bacillus tequilensis</name>
    <dbReference type="NCBI Taxonomy" id="227866"/>
    <lineage>
        <taxon>Bacteria</taxon>
        <taxon>Bacillati</taxon>
        <taxon>Bacillota</taxon>
        <taxon>Bacilli</taxon>
        <taxon>Bacillales</taxon>
        <taxon>Bacillaceae</taxon>
        <taxon>Bacillus</taxon>
    </lineage>
</organism>
<dbReference type="CDD" id="cd07377">
    <property type="entry name" value="WHTH_GntR"/>
    <property type="match status" value="1"/>
</dbReference>
<evidence type="ECO:0000256" key="3">
    <source>
        <dbReference type="ARBA" id="ARBA00023163"/>
    </source>
</evidence>
<evidence type="ECO:0000256" key="1">
    <source>
        <dbReference type="ARBA" id="ARBA00023015"/>
    </source>
</evidence>
<dbReference type="AlphaFoldDB" id="A0A6H0WQ22"/>
<dbReference type="KEGG" id="bteq:G4P54_17210"/>
<sequence length="218" mass="24651">MPIPSNTPKPIRQTAKTIALEQIQKWIVEGILAPGEKINDDELAKALGVSRTPVREALQLLAVQGFVEMSPGKETRISQIEKNDVFKVYPPMAALQSTAAELAIEHIQSSHLEEMAAVNQQMKAAIDRNEIYEALGLDKAFHDVMIDAADNEYIRNFTSVLHMHILRIEYLFFTSPQNSIEEHEQIIQACKDKDRKKAAELTYSNWIKPIQDIADKLM</sequence>
<dbReference type="InterPro" id="IPR011711">
    <property type="entry name" value="GntR_C"/>
</dbReference>
<evidence type="ECO:0000313" key="6">
    <source>
        <dbReference type="Proteomes" id="UP000501914"/>
    </source>
</evidence>
<dbReference type="PROSITE" id="PS50949">
    <property type="entry name" value="HTH_GNTR"/>
    <property type="match status" value="1"/>
</dbReference>
<dbReference type="PANTHER" id="PTHR43537:SF24">
    <property type="entry name" value="GLUCONATE OPERON TRANSCRIPTIONAL REPRESSOR"/>
    <property type="match status" value="1"/>
</dbReference>
<dbReference type="Gene3D" id="1.20.120.530">
    <property type="entry name" value="GntR ligand-binding domain-like"/>
    <property type="match status" value="1"/>
</dbReference>
<dbReference type="SMART" id="SM00895">
    <property type="entry name" value="FCD"/>
    <property type="match status" value="1"/>
</dbReference>
<dbReference type="SUPFAM" id="SSF46785">
    <property type="entry name" value="Winged helix' DNA-binding domain"/>
    <property type="match status" value="1"/>
</dbReference>
<dbReference type="PRINTS" id="PR00035">
    <property type="entry name" value="HTHGNTR"/>
</dbReference>
<dbReference type="Pfam" id="PF00392">
    <property type="entry name" value="GntR"/>
    <property type="match status" value="1"/>
</dbReference>
<dbReference type="EMBL" id="CP048852">
    <property type="protein sequence ID" value="QIW81396.1"/>
    <property type="molecule type" value="Genomic_DNA"/>
</dbReference>
<dbReference type="GO" id="GO:0003677">
    <property type="term" value="F:DNA binding"/>
    <property type="evidence" value="ECO:0007669"/>
    <property type="project" value="UniProtKB-KW"/>
</dbReference>
<proteinExistence type="predicted"/>
<protein>
    <submittedName>
        <fullName evidence="5">GntR family transcriptional regulator</fullName>
    </submittedName>
</protein>
<reference evidence="5 6" key="1">
    <citation type="submission" date="2020-02" db="EMBL/GenBank/DDBJ databases">
        <title>Genome sequencing, annotation and comparative genomic analysis of Bacillus tequilensis EA-CB0015, an effective biological control agent against Pseudocercospora fijiensis in banana plants.</title>
        <authorList>
            <person name="Cuellar-Gaviria T.Z."/>
            <person name="Ju K.-S."/>
            <person name="Villegas-Escobar V."/>
        </authorList>
    </citation>
    <scope>NUCLEOTIDE SEQUENCE [LARGE SCALE GENOMIC DNA]</scope>
    <source>
        <strain evidence="5 6">EA-CB0015</strain>
    </source>
</reference>
<evidence type="ECO:0000259" key="4">
    <source>
        <dbReference type="PROSITE" id="PS50949"/>
    </source>
</evidence>